<comment type="caution">
    <text evidence="1">The sequence shown here is derived from an EMBL/GenBank/DDBJ whole genome shotgun (WGS) entry which is preliminary data.</text>
</comment>
<sequence length="81" mass="9123">MSQTELIQSSVSPVMPTTFIQGKQSQHLLHSGTWSVKVNHFLMPLKVSTLEVRCSDLCFLLPYLTDMVVKKCSSLPVCFSY</sequence>
<protein>
    <submittedName>
        <fullName evidence="1">Solute carrier family 22 member 6</fullName>
    </submittedName>
</protein>
<organism evidence="1 2">
    <name type="scientific">Biomphalaria pfeifferi</name>
    <name type="common">Bloodfluke planorb</name>
    <name type="synonym">Freshwater snail</name>
    <dbReference type="NCBI Taxonomy" id="112525"/>
    <lineage>
        <taxon>Eukaryota</taxon>
        <taxon>Metazoa</taxon>
        <taxon>Spiralia</taxon>
        <taxon>Lophotrochozoa</taxon>
        <taxon>Mollusca</taxon>
        <taxon>Gastropoda</taxon>
        <taxon>Heterobranchia</taxon>
        <taxon>Euthyneura</taxon>
        <taxon>Panpulmonata</taxon>
        <taxon>Hygrophila</taxon>
        <taxon>Lymnaeoidea</taxon>
        <taxon>Planorbidae</taxon>
        <taxon>Biomphalaria</taxon>
    </lineage>
</organism>
<dbReference type="Proteomes" id="UP001233172">
    <property type="component" value="Unassembled WGS sequence"/>
</dbReference>
<evidence type="ECO:0000313" key="2">
    <source>
        <dbReference type="Proteomes" id="UP001233172"/>
    </source>
</evidence>
<reference evidence="1" key="2">
    <citation type="submission" date="2023-04" db="EMBL/GenBank/DDBJ databases">
        <authorList>
            <person name="Bu L."/>
            <person name="Lu L."/>
            <person name="Laidemitt M.R."/>
            <person name="Zhang S.M."/>
            <person name="Mutuku M."/>
            <person name="Mkoji G."/>
            <person name="Steinauer M."/>
            <person name="Loker E.S."/>
        </authorList>
    </citation>
    <scope>NUCLEOTIDE SEQUENCE</scope>
    <source>
        <strain evidence="1">KasaAsao</strain>
        <tissue evidence="1">Whole Snail</tissue>
    </source>
</reference>
<proteinExistence type="predicted"/>
<dbReference type="EMBL" id="JASAOG010000094">
    <property type="protein sequence ID" value="KAK0052551.1"/>
    <property type="molecule type" value="Genomic_DNA"/>
</dbReference>
<dbReference type="AlphaFoldDB" id="A0AAD8F6X4"/>
<name>A0AAD8F6X4_BIOPF</name>
<accession>A0AAD8F6X4</accession>
<keyword evidence="2" id="KW-1185">Reference proteome</keyword>
<gene>
    <name evidence="1" type="ORF">Bpfe_018135</name>
</gene>
<reference evidence="1" key="1">
    <citation type="journal article" date="2023" name="PLoS Negl. Trop. Dis.">
        <title>A genome sequence for Biomphalaria pfeifferi, the major vector snail for the human-infecting parasite Schistosoma mansoni.</title>
        <authorList>
            <person name="Bu L."/>
            <person name="Lu L."/>
            <person name="Laidemitt M.R."/>
            <person name="Zhang S.M."/>
            <person name="Mutuku M."/>
            <person name="Mkoji G."/>
            <person name="Steinauer M."/>
            <person name="Loker E.S."/>
        </authorList>
    </citation>
    <scope>NUCLEOTIDE SEQUENCE</scope>
    <source>
        <strain evidence="1">KasaAsao</strain>
    </source>
</reference>
<evidence type="ECO:0000313" key="1">
    <source>
        <dbReference type="EMBL" id="KAK0052551.1"/>
    </source>
</evidence>